<dbReference type="EMBL" id="WIGO01000234">
    <property type="protein sequence ID" value="KAF6822525.1"/>
    <property type="molecule type" value="Genomic_DNA"/>
</dbReference>
<keyword evidence="2" id="KW-1185">Reference proteome</keyword>
<proteinExistence type="predicted"/>
<evidence type="ECO:0000313" key="2">
    <source>
        <dbReference type="Proteomes" id="UP000654918"/>
    </source>
</evidence>
<accession>A0A8H6K141</accession>
<evidence type="ECO:0000313" key="1">
    <source>
        <dbReference type="EMBL" id="KAF6822525.1"/>
    </source>
</evidence>
<protein>
    <submittedName>
        <fullName evidence="1">Uncharacterized protein</fullName>
    </submittedName>
</protein>
<sequence>MTCPTPVGGFFGRGSSLKSNGYSSELKQEHTWSAQRLSTSDPSPNHITNRNEQPLVVISSQGQLSDDGKKMCDDLIEEILNRDYPFPRELTVDDVRSEFWNLVFADGWTTWFDEQGTAVSDDEVKLPNDMSLDYVRGQAMQLCDCYEIQMVNKLNRSIIAHWGRNRLLALARGPWTEHAASCKEEKLNLLLCPRLSRWVVQESISDHKFLINQGIVIGDMYTELSNSELYPPDDQPYERGEIDLDLVLIPGLVGALNLLKPLSETEHPNLGGHWY</sequence>
<comment type="caution">
    <text evidence="1">The sequence shown here is derived from an EMBL/GenBank/DDBJ whole genome shotgun (WGS) entry which is preliminary data.</text>
</comment>
<reference evidence="1" key="1">
    <citation type="journal article" date="2020" name="Phytopathology">
        <title>Genome Sequence Resources of Colletotrichum truncatum, C. plurivorum, C. musicola, and C. sojae: Four Species Pathogenic to Soybean (Glycine max).</title>
        <authorList>
            <person name="Rogerio F."/>
            <person name="Boufleur T.R."/>
            <person name="Ciampi-Guillardi M."/>
            <person name="Sukno S.A."/>
            <person name="Thon M.R."/>
            <person name="Massola Junior N.S."/>
            <person name="Baroncelli R."/>
        </authorList>
    </citation>
    <scope>NUCLEOTIDE SEQUENCE</scope>
    <source>
        <strain evidence="1">LFN00145</strain>
    </source>
</reference>
<organism evidence="1 2">
    <name type="scientific">Colletotrichum plurivorum</name>
    <dbReference type="NCBI Taxonomy" id="2175906"/>
    <lineage>
        <taxon>Eukaryota</taxon>
        <taxon>Fungi</taxon>
        <taxon>Dikarya</taxon>
        <taxon>Ascomycota</taxon>
        <taxon>Pezizomycotina</taxon>
        <taxon>Sordariomycetes</taxon>
        <taxon>Hypocreomycetidae</taxon>
        <taxon>Glomerellales</taxon>
        <taxon>Glomerellaceae</taxon>
        <taxon>Colletotrichum</taxon>
        <taxon>Colletotrichum orchidearum species complex</taxon>
    </lineage>
</organism>
<dbReference type="Proteomes" id="UP000654918">
    <property type="component" value="Unassembled WGS sequence"/>
</dbReference>
<dbReference type="AlphaFoldDB" id="A0A8H6K141"/>
<name>A0A8H6K141_9PEZI</name>
<gene>
    <name evidence="1" type="ORF">CPLU01_11954</name>
</gene>